<protein>
    <submittedName>
        <fullName evidence="1">Uncharacterized protein</fullName>
    </submittedName>
</protein>
<reference evidence="1" key="1">
    <citation type="submission" date="2018-10" db="EMBL/GenBank/DDBJ databases">
        <title>Hidden diversity of soil giant viruses.</title>
        <authorList>
            <person name="Schulz F."/>
            <person name="Alteio L."/>
            <person name="Goudeau D."/>
            <person name="Ryan E.M."/>
            <person name="Malmstrom R.R."/>
            <person name="Blanchard J."/>
            <person name="Woyke T."/>
        </authorList>
    </citation>
    <scope>NUCLEOTIDE SEQUENCE</scope>
    <source>
        <strain evidence="1">SYV1</strain>
    </source>
</reference>
<gene>
    <name evidence="1" type="ORF">Sylvanvirus8_25</name>
</gene>
<name>A0A3G5ALC7_9VIRU</name>
<accession>A0A3G5ALC7</accession>
<organism evidence="1">
    <name type="scientific">Sylvanvirus sp</name>
    <dbReference type="NCBI Taxonomy" id="2487774"/>
    <lineage>
        <taxon>Viruses</taxon>
    </lineage>
</organism>
<sequence length="159" mass="18685">MNNQSNHPTMLKTDFFGMIDILDGDEKKTSLRISLHVPSESRAPEKWEAGWHFYPTLETPTIVLILIMNRIFYEYDLIQQTLTPVRRHRWWHQLVCCRPCYNNDPPKPYSIVDMSYMHGDPSSFYLNIQGVQYTLQPHPAKSCLSDGIKVKMSFQKQHN</sequence>
<dbReference type="EMBL" id="MK072514">
    <property type="protein sequence ID" value="AYV86769.1"/>
    <property type="molecule type" value="Genomic_DNA"/>
</dbReference>
<proteinExistence type="predicted"/>
<evidence type="ECO:0000313" key="1">
    <source>
        <dbReference type="EMBL" id="AYV86769.1"/>
    </source>
</evidence>